<evidence type="ECO:0000259" key="9">
    <source>
        <dbReference type="PROSITE" id="PS50042"/>
    </source>
</evidence>
<dbReference type="GO" id="GO:0016020">
    <property type="term" value="C:membrane"/>
    <property type="evidence" value="ECO:0007669"/>
    <property type="project" value="UniProtKB-SubCell"/>
</dbReference>
<dbReference type="CDD" id="cd00038">
    <property type="entry name" value="CAP_ED"/>
    <property type="match status" value="1"/>
</dbReference>
<keyword evidence="5" id="KW-0406">Ion transport</keyword>
<evidence type="ECO:0000313" key="10">
    <source>
        <dbReference type="EMBL" id="GAX82658.1"/>
    </source>
</evidence>
<keyword evidence="11" id="KW-1185">Reference proteome</keyword>
<organism evidence="10 11">
    <name type="scientific">Chlamydomonas eustigma</name>
    <dbReference type="NCBI Taxonomy" id="1157962"/>
    <lineage>
        <taxon>Eukaryota</taxon>
        <taxon>Viridiplantae</taxon>
        <taxon>Chlorophyta</taxon>
        <taxon>core chlorophytes</taxon>
        <taxon>Chlorophyceae</taxon>
        <taxon>CS clade</taxon>
        <taxon>Chlamydomonadales</taxon>
        <taxon>Chlamydomonadaceae</taxon>
        <taxon>Chlamydomonas</taxon>
    </lineage>
</organism>
<evidence type="ECO:0000313" key="11">
    <source>
        <dbReference type="Proteomes" id="UP000232323"/>
    </source>
</evidence>
<protein>
    <recommendedName>
        <fullName evidence="9">Cyclic nucleotide-binding domain-containing protein</fullName>
    </recommendedName>
</protein>
<evidence type="ECO:0000256" key="8">
    <source>
        <dbReference type="SAM" id="Phobius"/>
    </source>
</evidence>
<evidence type="ECO:0000256" key="6">
    <source>
        <dbReference type="ARBA" id="ARBA00023136"/>
    </source>
</evidence>
<sequence length="799" mass="90637">MPANSGRDKSLDVDPGRTALEMTFERQTEQTQLLGGKLGRSDVERSDVLLKVADVSVEEEFETEQVPETKIMPKYIMRPDSQFRRIWMQIQLVIALYIIWVTPVRVGFDMQAQGFWFWMEGVINLFFWTDLVMNFFVAYESPITGELVTDHKKIAIRYLKGWFVVDLLATFPSDYIVKGIQGTWGCSIVDNCYYTQANGTNVVLIALLRVMRIFRIFWIFKNFKILSADTVLGRLQYELMGWYWLVSVAELLIVLVFLGHCAGCFMYMFGGSVYWRTSDESHLIDLGILRTWVLEKFGGYYTVQIPDTIQGSNSTLNTSQIAPAGPGQYYYCPDYYLIVSCPTCQGPPYRCQGQFGFAYRYITSLYWAYTTMTTVGYGDIVGFIIAEKIWCMITMVVGGFFLSFCFGRMANIVGKLDAEKSARNEQMEQVTRFLKDVDLPKPLSRKIIDFFSASVKDVKPYDRDAVITQLPFELRSKIMQHVYLPTIKAVPVLKRFAEDELFLTDLCTRLHPYRCSAETFVYQKGEDHCDMYILLRGEMHVLDSDRRSYLFKIPEGTVFGESGPLRKIEGYGRARRQENVFCQTECDMLRITSEDVTVMCEHYPQLYKDLHKLDKSRQNRYKIVYGADSSLSQSPFNQPVGPSQPSSTSDNSAASHGGFFHTQQQAGGLTSLPASGLSQTHPRMPTLVDRNPLAGGGEMSIAPTMESYPGDLEDNNLKDVLLGAEMAALKQQVDSRQAEVMQQLEEQKKMLMLLVAKLSTFSSLGMTSSSNNGNGGIMIDFASMPSSEPTMDSWLKGVK</sequence>
<keyword evidence="6 8" id="KW-0472">Membrane</keyword>
<dbReference type="AlphaFoldDB" id="A0A250XHV7"/>
<dbReference type="Gene3D" id="1.10.287.70">
    <property type="match status" value="1"/>
</dbReference>
<dbReference type="Gene3D" id="1.10.287.630">
    <property type="entry name" value="Helix hairpin bin"/>
    <property type="match status" value="1"/>
</dbReference>
<keyword evidence="3 8" id="KW-0812">Transmembrane</keyword>
<evidence type="ECO:0000256" key="7">
    <source>
        <dbReference type="SAM" id="MobiDB-lite"/>
    </source>
</evidence>
<dbReference type="PROSITE" id="PS50042">
    <property type="entry name" value="CNMP_BINDING_3"/>
    <property type="match status" value="1"/>
</dbReference>
<evidence type="ECO:0000256" key="5">
    <source>
        <dbReference type="ARBA" id="ARBA00023065"/>
    </source>
</evidence>
<dbReference type="InterPro" id="IPR000595">
    <property type="entry name" value="cNMP-bd_dom"/>
</dbReference>
<dbReference type="Gene3D" id="2.60.120.10">
    <property type="entry name" value="Jelly Rolls"/>
    <property type="match status" value="1"/>
</dbReference>
<evidence type="ECO:0000256" key="1">
    <source>
        <dbReference type="ARBA" id="ARBA00004141"/>
    </source>
</evidence>
<comment type="subcellular location">
    <subcellularLocation>
        <location evidence="1">Membrane</location>
        <topology evidence="1">Multi-pass membrane protein</topology>
    </subcellularLocation>
</comment>
<evidence type="ECO:0000256" key="3">
    <source>
        <dbReference type="ARBA" id="ARBA00022692"/>
    </source>
</evidence>
<dbReference type="Pfam" id="PF00027">
    <property type="entry name" value="cNMP_binding"/>
    <property type="match status" value="1"/>
</dbReference>
<keyword evidence="2" id="KW-0813">Transport</keyword>
<evidence type="ECO:0000256" key="4">
    <source>
        <dbReference type="ARBA" id="ARBA00022989"/>
    </source>
</evidence>
<feature type="transmembrane region" description="Helical" evidence="8">
    <location>
        <begin position="202"/>
        <end position="220"/>
    </location>
</feature>
<dbReference type="SUPFAM" id="SSF81324">
    <property type="entry name" value="Voltage-gated potassium channels"/>
    <property type="match status" value="1"/>
</dbReference>
<accession>A0A250XHV7</accession>
<feature type="transmembrane region" description="Helical" evidence="8">
    <location>
        <begin position="86"/>
        <end position="103"/>
    </location>
</feature>
<keyword evidence="4 8" id="KW-1133">Transmembrane helix</keyword>
<feature type="transmembrane region" description="Helical" evidence="8">
    <location>
        <begin position="240"/>
        <end position="269"/>
    </location>
</feature>
<evidence type="ECO:0000256" key="2">
    <source>
        <dbReference type="ARBA" id="ARBA00022448"/>
    </source>
</evidence>
<gene>
    <name evidence="10" type="ORF">CEUSTIGMA_g10084.t1</name>
</gene>
<dbReference type="PANTHER" id="PTHR47823:SF11">
    <property type="entry name" value="K+-CHANNEL ERG AND RELATED PROTEINS"/>
    <property type="match status" value="1"/>
</dbReference>
<dbReference type="SUPFAM" id="SSF51206">
    <property type="entry name" value="cAMP-binding domain-like"/>
    <property type="match status" value="1"/>
</dbReference>
<dbReference type="Pfam" id="PF00520">
    <property type="entry name" value="Ion_trans"/>
    <property type="match status" value="1"/>
</dbReference>
<reference evidence="10 11" key="1">
    <citation type="submission" date="2017-08" db="EMBL/GenBank/DDBJ databases">
        <title>Acidophilic green algal genome provides insights into adaptation to an acidic environment.</title>
        <authorList>
            <person name="Hirooka S."/>
            <person name="Hirose Y."/>
            <person name="Kanesaki Y."/>
            <person name="Higuchi S."/>
            <person name="Fujiwara T."/>
            <person name="Onuma R."/>
            <person name="Era A."/>
            <person name="Ohbayashi R."/>
            <person name="Uzuka A."/>
            <person name="Nozaki H."/>
            <person name="Yoshikawa H."/>
            <person name="Miyagishima S.Y."/>
        </authorList>
    </citation>
    <scope>NUCLEOTIDE SEQUENCE [LARGE SCALE GENOMIC DNA]</scope>
    <source>
        <strain evidence="10 11">NIES-2499</strain>
    </source>
</reference>
<dbReference type="InterPro" id="IPR018490">
    <property type="entry name" value="cNMP-bd_dom_sf"/>
</dbReference>
<dbReference type="InterPro" id="IPR014710">
    <property type="entry name" value="RmlC-like_jellyroll"/>
</dbReference>
<dbReference type="Proteomes" id="UP000232323">
    <property type="component" value="Unassembled WGS sequence"/>
</dbReference>
<name>A0A250XHV7_9CHLO</name>
<feature type="compositionally biased region" description="Polar residues" evidence="7">
    <location>
        <begin position="661"/>
        <end position="681"/>
    </location>
</feature>
<proteinExistence type="predicted"/>
<dbReference type="OrthoDB" id="426293at2759"/>
<feature type="domain" description="Cyclic nucleotide-binding" evidence="9">
    <location>
        <begin position="492"/>
        <end position="591"/>
    </location>
</feature>
<feature type="region of interest" description="Disordered" evidence="7">
    <location>
        <begin position="632"/>
        <end position="710"/>
    </location>
</feature>
<dbReference type="EMBL" id="BEGY01000084">
    <property type="protein sequence ID" value="GAX82658.1"/>
    <property type="molecule type" value="Genomic_DNA"/>
</dbReference>
<feature type="transmembrane region" description="Helical" evidence="8">
    <location>
        <begin position="115"/>
        <end position="137"/>
    </location>
</feature>
<dbReference type="PANTHER" id="PTHR47823">
    <property type="entry name" value="ION_TRANS DOMAIN-CONTAINING PROTEIN"/>
    <property type="match status" value="1"/>
</dbReference>
<dbReference type="InterPro" id="IPR005821">
    <property type="entry name" value="Ion_trans_dom"/>
</dbReference>
<feature type="compositionally biased region" description="Polar residues" evidence="7">
    <location>
        <begin position="632"/>
        <end position="654"/>
    </location>
</feature>
<comment type="caution">
    <text evidence="10">The sequence shown here is derived from an EMBL/GenBank/DDBJ whole genome shotgun (WGS) entry which is preliminary data.</text>
</comment>
<dbReference type="GO" id="GO:0005216">
    <property type="term" value="F:monoatomic ion channel activity"/>
    <property type="evidence" value="ECO:0007669"/>
    <property type="project" value="InterPro"/>
</dbReference>